<gene>
    <name evidence="1" type="ORF">MJO58_11800</name>
</gene>
<keyword evidence="2" id="KW-1185">Reference proteome</keyword>
<organism evidence="1 2">
    <name type="scientific">Mycobacterium lentiflavum</name>
    <dbReference type="NCBI Taxonomy" id="141349"/>
    <lineage>
        <taxon>Bacteria</taxon>
        <taxon>Bacillati</taxon>
        <taxon>Actinomycetota</taxon>
        <taxon>Actinomycetes</taxon>
        <taxon>Mycobacteriales</taxon>
        <taxon>Mycobacteriaceae</taxon>
        <taxon>Mycobacterium</taxon>
        <taxon>Mycobacterium simiae complex</taxon>
    </lineage>
</organism>
<dbReference type="EMBL" id="CP092423">
    <property type="protein sequence ID" value="ULP44537.1"/>
    <property type="molecule type" value="Genomic_DNA"/>
</dbReference>
<name>A0ABY3UY80_MYCLN</name>
<dbReference type="CDD" id="cd07812">
    <property type="entry name" value="SRPBCC"/>
    <property type="match status" value="1"/>
</dbReference>
<dbReference type="RefSeq" id="WP_239722923.1">
    <property type="nucleotide sequence ID" value="NZ_CP092423.2"/>
</dbReference>
<evidence type="ECO:0000313" key="2">
    <source>
        <dbReference type="Proteomes" id="UP001055171"/>
    </source>
</evidence>
<dbReference type="SUPFAM" id="SSF55961">
    <property type="entry name" value="Bet v1-like"/>
    <property type="match status" value="1"/>
</dbReference>
<dbReference type="Pfam" id="PF10604">
    <property type="entry name" value="Polyketide_cyc2"/>
    <property type="match status" value="1"/>
</dbReference>
<proteinExistence type="predicted"/>
<evidence type="ECO:0000313" key="1">
    <source>
        <dbReference type="EMBL" id="ULP44537.1"/>
    </source>
</evidence>
<dbReference type="InterPro" id="IPR019587">
    <property type="entry name" value="Polyketide_cyclase/dehydratase"/>
</dbReference>
<accession>A0ABY3UY80</accession>
<dbReference type="Proteomes" id="UP001055171">
    <property type="component" value="Chromosome"/>
</dbReference>
<dbReference type="Gene3D" id="3.30.530.20">
    <property type="match status" value="1"/>
</dbReference>
<protein>
    <submittedName>
        <fullName evidence="1">SRPBCC family protein</fullName>
    </submittedName>
</protein>
<dbReference type="InterPro" id="IPR023393">
    <property type="entry name" value="START-like_dom_sf"/>
</dbReference>
<sequence length="143" mass="15326">MAAVELTADVPMTPQDMWDHVSDLSDLGDWLTMHEGWRSELPDVIAEGTQIIGVARAKGMRNRVTWTVTRWDPPHEVAMSGSGKGGTKYGVTLTVRSTGDGSTLGLRLELGGRALFGPVGSAAARAVKGDVEKSLQNFVELYG</sequence>
<reference evidence="1" key="1">
    <citation type="submission" date="2022-08" db="EMBL/GenBank/DDBJ databases">
        <title>Complete genome sequence of 14 non-tuberculosis mycobacteria type-strains.</title>
        <authorList>
            <person name="Igarashi Y."/>
            <person name="Osugi A."/>
            <person name="Mitarai S."/>
        </authorList>
    </citation>
    <scope>NUCLEOTIDE SEQUENCE</scope>
    <source>
        <strain evidence="1">ATCC 51985</strain>
    </source>
</reference>